<evidence type="ECO:0000256" key="1">
    <source>
        <dbReference type="ARBA" id="ARBA00004651"/>
    </source>
</evidence>
<comment type="caution">
    <text evidence="11">The sequence shown here is derived from an EMBL/GenBank/DDBJ whole genome shotgun (WGS) entry which is preliminary data.</text>
</comment>
<comment type="similarity">
    <text evidence="8">Belongs to the NhaC Na(+)/H(+) (TC 2.A.35) antiporter family.</text>
</comment>
<comment type="subcellular location">
    <subcellularLocation>
        <location evidence="1">Cell membrane</location>
        <topology evidence="1">Multi-pass membrane protein</topology>
    </subcellularLocation>
</comment>
<dbReference type="GO" id="GO:0015297">
    <property type="term" value="F:antiporter activity"/>
    <property type="evidence" value="ECO:0007669"/>
    <property type="project" value="UniProtKB-KW"/>
</dbReference>
<evidence type="ECO:0000313" key="11">
    <source>
        <dbReference type="EMBL" id="OLZ39223.1"/>
    </source>
</evidence>
<feature type="transmembrane region" description="Helical" evidence="9">
    <location>
        <begin position="443"/>
        <end position="464"/>
    </location>
</feature>
<gene>
    <name evidence="11" type="ORF">A6E15_17610</name>
</gene>
<dbReference type="PANTHER" id="PTHR33451:SF3">
    <property type="entry name" value="MALATE-2H(+)_NA(+)-LACTATE ANTIPORTER"/>
    <property type="match status" value="1"/>
</dbReference>
<feature type="transmembrane region" description="Helical" evidence="9">
    <location>
        <begin position="77"/>
        <end position="95"/>
    </location>
</feature>
<feature type="transmembrane region" description="Helical" evidence="9">
    <location>
        <begin position="48"/>
        <end position="65"/>
    </location>
</feature>
<protein>
    <submittedName>
        <fullName evidence="11">Arginine:ornithine antiporter</fullName>
    </submittedName>
</protein>
<feature type="transmembrane region" description="Helical" evidence="9">
    <location>
        <begin position="147"/>
        <end position="172"/>
    </location>
</feature>
<evidence type="ECO:0000256" key="4">
    <source>
        <dbReference type="ARBA" id="ARBA00022475"/>
    </source>
</evidence>
<keyword evidence="3" id="KW-0050">Antiport</keyword>
<dbReference type="InterPro" id="IPR018461">
    <property type="entry name" value="Na/H_Antiport_NhaC-like_C"/>
</dbReference>
<dbReference type="NCBIfam" id="TIGR00931">
    <property type="entry name" value="antiport_nhaC"/>
    <property type="match status" value="1"/>
</dbReference>
<keyword evidence="5 9" id="KW-0812">Transmembrane</keyword>
<dbReference type="GO" id="GO:0005886">
    <property type="term" value="C:plasma membrane"/>
    <property type="evidence" value="ECO:0007669"/>
    <property type="project" value="UniProtKB-SubCell"/>
</dbReference>
<dbReference type="InterPro" id="IPR004770">
    <property type="entry name" value="Na/H_antiport_NhaC"/>
</dbReference>
<feature type="transmembrane region" description="Helical" evidence="9">
    <location>
        <begin position="324"/>
        <end position="347"/>
    </location>
</feature>
<evidence type="ECO:0000256" key="9">
    <source>
        <dbReference type="SAM" id="Phobius"/>
    </source>
</evidence>
<accession>A0A1S8AQY3</accession>
<keyword evidence="6 9" id="KW-1133">Transmembrane helix</keyword>
<dbReference type="Pfam" id="PF03553">
    <property type="entry name" value="Na_H_antiporter"/>
    <property type="match status" value="1"/>
</dbReference>
<dbReference type="EMBL" id="LWLN01000002">
    <property type="protein sequence ID" value="OLZ39223.1"/>
    <property type="molecule type" value="Genomic_DNA"/>
</dbReference>
<feature type="transmembrane region" description="Helical" evidence="9">
    <location>
        <begin position="22"/>
        <end position="42"/>
    </location>
</feature>
<dbReference type="PANTHER" id="PTHR33451">
    <property type="entry name" value="MALATE-2H(+)/NA(+)-LACTATE ANTIPORTER"/>
    <property type="match status" value="1"/>
</dbReference>
<evidence type="ECO:0000256" key="2">
    <source>
        <dbReference type="ARBA" id="ARBA00022448"/>
    </source>
</evidence>
<feature type="transmembrane region" description="Helical" evidence="9">
    <location>
        <begin position="359"/>
        <end position="378"/>
    </location>
</feature>
<evidence type="ECO:0000256" key="5">
    <source>
        <dbReference type="ARBA" id="ARBA00022692"/>
    </source>
</evidence>
<evidence type="ECO:0000259" key="10">
    <source>
        <dbReference type="Pfam" id="PF03553"/>
    </source>
</evidence>
<keyword evidence="2" id="KW-0813">Transport</keyword>
<dbReference type="OrthoDB" id="213699at2157"/>
<keyword evidence="12" id="KW-1185">Reference proteome</keyword>
<evidence type="ECO:0000313" key="12">
    <source>
        <dbReference type="Proteomes" id="UP000189370"/>
    </source>
</evidence>
<reference evidence="12" key="1">
    <citation type="submission" date="2016-04" db="EMBL/GenBank/DDBJ databases">
        <authorList>
            <person name="Chen S.-C."/>
            <person name="Lai M.-C."/>
        </authorList>
    </citation>
    <scope>NUCLEOTIDE SEQUENCE [LARGE SCALE GENOMIC DNA]</scope>
    <source>
        <strain evidence="12">AB14</strain>
    </source>
</reference>
<evidence type="ECO:0000256" key="7">
    <source>
        <dbReference type="ARBA" id="ARBA00023136"/>
    </source>
</evidence>
<sequence>MDYDIQLYDDLDPDTRPSLGEALVPVAGMLSFLAIGIGIYGLDPQFPLFWGITFTGLFSYYWLDISWDTLYEGITQSLLMGIQVVFILFIVYALISTWIQAGTIPAMMYYGLSLLTPAVFLPMTAVITAVITFAIGSSWTAAGTLGVAFIGIGSGLGLPAPMTAGAILTGAYTGDKQSPLSDTTNLAAAVTNTDLYDHINAMRNGTTLAFVISVALFAFLGLRASGSIPADRVAEIQTALAGTYTISPLAFFPIVVTFALAIYGISAIPALGTGIFAGAATAIGLQGTGFEQIWTAAQSGTNPETGLEVVNDLLASGGMVGGSWAVTIAISALALGGMLECTGIIAVLAHHLGRLSRSVASLTGVTAFSAVSMNVLAAEQYVSIVVPGITLRNLYEEKGLKSENLSRAIESSGTVTSALVPWNSGAVFMAGTLGVSTFDYAPYYFLGFLSPLILVLMGVTGWNITHKETANAESSTVEHAEPVPAGDE</sequence>
<proteinExistence type="inferred from homology"/>
<feature type="transmembrane region" description="Helical" evidence="9">
    <location>
        <begin position="205"/>
        <end position="222"/>
    </location>
</feature>
<evidence type="ECO:0000256" key="6">
    <source>
        <dbReference type="ARBA" id="ARBA00022989"/>
    </source>
</evidence>
<feature type="domain" description="Na+/H+ antiporter NhaC-like C-terminal" evidence="10">
    <location>
        <begin position="170"/>
        <end position="462"/>
    </location>
</feature>
<feature type="transmembrane region" description="Helical" evidence="9">
    <location>
        <begin position="107"/>
        <end position="135"/>
    </location>
</feature>
<name>A0A1S8AQY3_9EURY</name>
<keyword evidence="7 9" id="KW-0472">Membrane</keyword>
<dbReference type="Proteomes" id="UP000189370">
    <property type="component" value="Unassembled WGS sequence"/>
</dbReference>
<dbReference type="RefSeq" id="WP_076148541.1">
    <property type="nucleotide sequence ID" value="NZ_LWLN01000002.1"/>
</dbReference>
<feature type="transmembrane region" description="Helical" evidence="9">
    <location>
        <begin position="243"/>
        <end position="265"/>
    </location>
</feature>
<evidence type="ECO:0000256" key="8">
    <source>
        <dbReference type="ARBA" id="ARBA00038435"/>
    </source>
</evidence>
<keyword evidence="4" id="KW-1003">Cell membrane</keyword>
<dbReference type="InterPro" id="IPR052180">
    <property type="entry name" value="NhaC_Na-H+_Antiporter"/>
</dbReference>
<dbReference type="AlphaFoldDB" id="A0A1S8AQY3"/>
<organism evidence="11 12">
    <name type="scientific">Natrinema saccharevitans</name>
    <dbReference type="NCBI Taxonomy" id="301967"/>
    <lineage>
        <taxon>Archaea</taxon>
        <taxon>Methanobacteriati</taxon>
        <taxon>Methanobacteriota</taxon>
        <taxon>Stenosarchaea group</taxon>
        <taxon>Halobacteria</taxon>
        <taxon>Halobacteriales</taxon>
        <taxon>Natrialbaceae</taxon>
        <taxon>Natrinema</taxon>
    </lineage>
</organism>
<evidence type="ECO:0000256" key="3">
    <source>
        <dbReference type="ARBA" id="ARBA00022449"/>
    </source>
</evidence>